<dbReference type="Proteomes" id="UP000436027">
    <property type="component" value="Unassembled WGS sequence"/>
</dbReference>
<organism evidence="3 4">
    <name type="scientific">Microbacterium maritypicum</name>
    <name type="common">Microbacterium liquefaciens</name>
    <dbReference type="NCBI Taxonomy" id="33918"/>
    <lineage>
        <taxon>Bacteria</taxon>
        <taxon>Bacillati</taxon>
        <taxon>Actinomycetota</taxon>
        <taxon>Actinomycetes</taxon>
        <taxon>Micrococcales</taxon>
        <taxon>Microbacteriaceae</taxon>
        <taxon>Microbacterium</taxon>
    </lineage>
</organism>
<proteinExistence type="predicted"/>
<name>A0AAD3ZX32_MICMQ</name>
<dbReference type="PROSITE" id="PS51725">
    <property type="entry name" value="ABM"/>
    <property type="match status" value="1"/>
</dbReference>
<dbReference type="Gene3D" id="3.30.70.100">
    <property type="match status" value="1"/>
</dbReference>
<reference evidence="3 4" key="1">
    <citation type="submission" date="2019-09" db="EMBL/GenBank/DDBJ databases">
        <title>Whole genome sequencing of Microbacterium maritypicum.</title>
        <authorList>
            <person name="Lenchi N."/>
        </authorList>
    </citation>
    <scope>NUCLEOTIDE SEQUENCE [LARGE SCALE GENOMIC DNA]</scope>
    <source>
        <strain evidence="3 4">DSM 12512</strain>
    </source>
</reference>
<evidence type="ECO:0000256" key="1">
    <source>
        <dbReference type="SAM" id="MobiDB-lite"/>
    </source>
</evidence>
<dbReference type="PANTHER" id="PTHR33336">
    <property type="entry name" value="QUINOL MONOOXYGENASE YGIN-RELATED"/>
    <property type="match status" value="1"/>
</dbReference>
<sequence length="121" mass="13732">MGARRSRRTRHPRKKDPTMASRSSDPLYSLAILRALPDRRDELLAALQGLIEPTRAEPGNQDYVLFESRSEPGTFYMREAFDDQAALDTHFATPHFQAFAKGVDALLASPLELLFLDRRSE</sequence>
<dbReference type="InterPro" id="IPR007138">
    <property type="entry name" value="ABM_dom"/>
</dbReference>
<dbReference type="SUPFAM" id="SSF54909">
    <property type="entry name" value="Dimeric alpha+beta barrel"/>
    <property type="match status" value="1"/>
</dbReference>
<feature type="domain" description="ABM" evidence="2">
    <location>
        <begin position="27"/>
        <end position="115"/>
    </location>
</feature>
<keyword evidence="3" id="KW-0503">Monooxygenase</keyword>
<dbReference type="InterPro" id="IPR011008">
    <property type="entry name" value="Dimeric_a/b-barrel"/>
</dbReference>
<evidence type="ECO:0000313" key="3">
    <source>
        <dbReference type="EMBL" id="KAB1881463.1"/>
    </source>
</evidence>
<evidence type="ECO:0000259" key="2">
    <source>
        <dbReference type="PROSITE" id="PS51725"/>
    </source>
</evidence>
<feature type="region of interest" description="Disordered" evidence="1">
    <location>
        <begin position="1"/>
        <end position="23"/>
    </location>
</feature>
<dbReference type="Pfam" id="PF03992">
    <property type="entry name" value="ABM"/>
    <property type="match status" value="1"/>
</dbReference>
<dbReference type="InterPro" id="IPR050744">
    <property type="entry name" value="AI-2_Isomerase_LsrG"/>
</dbReference>
<feature type="compositionally biased region" description="Basic residues" evidence="1">
    <location>
        <begin position="1"/>
        <end position="14"/>
    </location>
</feature>
<evidence type="ECO:0000313" key="4">
    <source>
        <dbReference type="Proteomes" id="UP000436027"/>
    </source>
</evidence>
<dbReference type="PANTHER" id="PTHR33336:SF3">
    <property type="entry name" value="ABM DOMAIN-CONTAINING PROTEIN"/>
    <property type="match status" value="1"/>
</dbReference>
<protein>
    <submittedName>
        <fullName evidence="3">Antibiotic biosynthesis monooxygenase</fullName>
    </submittedName>
</protein>
<keyword evidence="3" id="KW-0560">Oxidoreductase</keyword>
<dbReference type="AlphaFoldDB" id="A0AAD3ZX32"/>
<dbReference type="EMBL" id="WAAQ01000003">
    <property type="protein sequence ID" value="KAB1881463.1"/>
    <property type="molecule type" value="Genomic_DNA"/>
</dbReference>
<accession>A0AAD3ZX32</accession>
<gene>
    <name evidence="3" type="ORF">F6W70_16435</name>
</gene>
<dbReference type="GO" id="GO:0004497">
    <property type="term" value="F:monooxygenase activity"/>
    <property type="evidence" value="ECO:0007669"/>
    <property type="project" value="UniProtKB-KW"/>
</dbReference>
<comment type="caution">
    <text evidence="3">The sequence shown here is derived from an EMBL/GenBank/DDBJ whole genome shotgun (WGS) entry which is preliminary data.</text>
</comment>